<keyword evidence="4" id="KW-1185">Reference proteome</keyword>
<feature type="compositionally biased region" description="Low complexity" evidence="1">
    <location>
        <begin position="10"/>
        <end position="34"/>
    </location>
</feature>
<evidence type="ECO:0000313" key="3">
    <source>
        <dbReference type="EMBL" id="GEB53818.1"/>
    </source>
</evidence>
<dbReference type="Pfam" id="PF21836">
    <property type="entry name" value="DUF6895"/>
    <property type="match status" value="1"/>
</dbReference>
<organism evidence="3 4">
    <name type="scientific">Streptomyces cacaoi</name>
    <dbReference type="NCBI Taxonomy" id="1898"/>
    <lineage>
        <taxon>Bacteria</taxon>
        <taxon>Bacillati</taxon>
        <taxon>Actinomycetota</taxon>
        <taxon>Actinomycetes</taxon>
        <taxon>Kitasatosporales</taxon>
        <taxon>Streptomycetaceae</taxon>
        <taxon>Streptomyces</taxon>
    </lineage>
</organism>
<evidence type="ECO:0000256" key="1">
    <source>
        <dbReference type="SAM" id="MobiDB-lite"/>
    </source>
</evidence>
<feature type="domain" description="DUF6895" evidence="2">
    <location>
        <begin position="99"/>
        <end position="382"/>
    </location>
</feature>
<accession>A0A4Y3RAF6</accession>
<name>A0A4Y3RAF6_STRCI</name>
<sequence>MRRTARTGDPDTPATSATPAAPAVTSAPAVPAGADRVEAASVDADPVGAEPVDTGPARPSGRGQPDPSRAPGAAPAPAGPASSAPPSPSPAPHARRMADTTLEWVLGHREWFRLPSDVLRYDSNVDFTLKPLGELTQLCVAIEAHSPPGSAARAAAAELLEFAWQETDEGELFAELQRAEPFATYPMEIYGAFTATGRRHPGYEHAAGVVARTRGWRNTEQNPTRRLGLVNAERRLGIPPHTSQEEALRRTWTGGRPEPWTFERAAGYGLTHVVFHLSDWGLSPGRVPAGLAGYLETWLPAWLDGCLEDEQWDLGAELLAVSACLPAPPPAAPTEEAWERMADAQDADGGLVEIGPGRRREPLPRDFVHCYHPTLVAAFAATLAVSRLSGGGGGRPPAAGTVRTPSSPGPGGHR</sequence>
<evidence type="ECO:0000313" key="4">
    <source>
        <dbReference type="Proteomes" id="UP000319210"/>
    </source>
</evidence>
<feature type="region of interest" description="Disordered" evidence="1">
    <location>
        <begin position="389"/>
        <end position="414"/>
    </location>
</feature>
<dbReference type="Proteomes" id="UP000319210">
    <property type="component" value="Unassembled WGS sequence"/>
</dbReference>
<evidence type="ECO:0000259" key="2">
    <source>
        <dbReference type="Pfam" id="PF21836"/>
    </source>
</evidence>
<dbReference type="EMBL" id="BJMM01000065">
    <property type="protein sequence ID" value="GEB53818.1"/>
    <property type="molecule type" value="Genomic_DNA"/>
</dbReference>
<proteinExistence type="predicted"/>
<protein>
    <recommendedName>
        <fullName evidence="2">DUF6895 domain-containing protein</fullName>
    </recommendedName>
</protein>
<reference evidence="3 4" key="1">
    <citation type="submission" date="2019-06" db="EMBL/GenBank/DDBJ databases">
        <title>Whole genome shotgun sequence of Streptomyces cacaoi subsp. cacaoi NBRC 12748.</title>
        <authorList>
            <person name="Hosoyama A."/>
            <person name="Uohara A."/>
            <person name="Ohji S."/>
            <person name="Ichikawa N."/>
        </authorList>
    </citation>
    <scope>NUCLEOTIDE SEQUENCE [LARGE SCALE GENOMIC DNA]</scope>
    <source>
        <strain evidence="3 4">NBRC 12748</strain>
    </source>
</reference>
<dbReference type="InterPro" id="IPR054190">
    <property type="entry name" value="DUF6895"/>
</dbReference>
<comment type="caution">
    <text evidence="3">The sequence shown here is derived from an EMBL/GenBank/DDBJ whole genome shotgun (WGS) entry which is preliminary data.</text>
</comment>
<feature type="compositionally biased region" description="Low complexity" evidence="1">
    <location>
        <begin position="67"/>
        <end position="82"/>
    </location>
</feature>
<gene>
    <name evidence="3" type="ORF">SCA03_63690</name>
</gene>
<feature type="region of interest" description="Disordered" evidence="1">
    <location>
        <begin position="1"/>
        <end position="95"/>
    </location>
</feature>
<dbReference type="AlphaFoldDB" id="A0A4Y3RAF6"/>